<keyword evidence="5" id="KW-0238">DNA-binding</keyword>
<dbReference type="AlphaFoldDB" id="A0A2B7WWN2"/>
<evidence type="ECO:0000313" key="13">
    <source>
        <dbReference type="Proteomes" id="UP000224080"/>
    </source>
</evidence>
<feature type="region of interest" description="Disordered" evidence="10">
    <location>
        <begin position="80"/>
        <end position="120"/>
    </location>
</feature>
<accession>A0A2B7WWN2</accession>
<sequence length="226" mass="25688">MDYTFAASPPHSPESLQLPFNAEQAECASDISSPTSPTGMAHPIYASMGTPYAMVPFGNNSTPYYDPMAGKIPVEYIGSTTLDEHDRRRSKPNNSKDKENVSNMHLRRRAQNRASQRAFRERKERHLKSLEGKLQDLHSKHQNLIQSYHQRTEEVQHLNTRIRQLSVELDLLRSATDGTIDDILTPDRFDIVPFSMSSSGPQYYFDKEALKANGDQEICSPNYDEL</sequence>
<evidence type="ECO:0000256" key="9">
    <source>
        <dbReference type="SAM" id="Coils"/>
    </source>
</evidence>
<evidence type="ECO:0000256" key="7">
    <source>
        <dbReference type="ARBA" id="ARBA00023242"/>
    </source>
</evidence>
<reference evidence="12 13" key="1">
    <citation type="submission" date="2017-10" db="EMBL/GenBank/DDBJ databases">
        <title>Comparative genomics in systemic dimorphic fungi from Ajellomycetaceae.</title>
        <authorList>
            <person name="Munoz J.F."/>
            <person name="Mcewen J.G."/>
            <person name="Clay O.K."/>
            <person name="Cuomo C.A."/>
        </authorList>
    </citation>
    <scope>NUCLEOTIDE SEQUENCE [LARGE SCALE GENOMIC DNA]</scope>
    <source>
        <strain evidence="12 13">UAMH130</strain>
    </source>
</reference>
<dbReference type="PANTHER" id="PTHR40621">
    <property type="entry name" value="TRANSCRIPTION FACTOR KAPC-RELATED"/>
    <property type="match status" value="1"/>
</dbReference>
<dbReference type="SUPFAM" id="SSF57959">
    <property type="entry name" value="Leucine zipper domain"/>
    <property type="match status" value="1"/>
</dbReference>
<evidence type="ECO:0000256" key="1">
    <source>
        <dbReference type="ARBA" id="ARBA00004049"/>
    </source>
</evidence>
<dbReference type="InterPro" id="IPR004827">
    <property type="entry name" value="bZIP"/>
</dbReference>
<comment type="caution">
    <text evidence="12">The sequence shown here is derived from an EMBL/GenBank/DDBJ whole genome shotgun (WGS) entry which is preliminary data.</text>
</comment>
<dbReference type="Proteomes" id="UP000224080">
    <property type="component" value="Unassembled WGS sequence"/>
</dbReference>
<protein>
    <recommendedName>
        <fullName evidence="8">Putative transcription factor kapC</fullName>
    </recommendedName>
</protein>
<evidence type="ECO:0000256" key="10">
    <source>
        <dbReference type="SAM" id="MobiDB-lite"/>
    </source>
</evidence>
<name>A0A2B7WWN2_9EURO</name>
<dbReference type="PROSITE" id="PS50217">
    <property type="entry name" value="BZIP"/>
    <property type="match status" value="1"/>
</dbReference>
<evidence type="ECO:0000256" key="2">
    <source>
        <dbReference type="ARBA" id="ARBA00004123"/>
    </source>
</evidence>
<comment type="function">
    <text evidence="1">Putative transcription factor.</text>
</comment>
<dbReference type="InterPro" id="IPR046347">
    <property type="entry name" value="bZIP_sf"/>
</dbReference>
<dbReference type="InterPro" id="IPR050936">
    <property type="entry name" value="AP-1-like"/>
</dbReference>
<dbReference type="SMART" id="SM00338">
    <property type="entry name" value="BRLZ"/>
    <property type="match status" value="1"/>
</dbReference>
<evidence type="ECO:0000256" key="6">
    <source>
        <dbReference type="ARBA" id="ARBA00023163"/>
    </source>
</evidence>
<dbReference type="GO" id="GO:0000976">
    <property type="term" value="F:transcription cis-regulatory region binding"/>
    <property type="evidence" value="ECO:0007669"/>
    <property type="project" value="InterPro"/>
</dbReference>
<evidence type="ECO:0000256" key="5">
    <source>
        <dbReference type="ARBA" id="ARBA00023125"/>
    </source>
</evidence>
<comment type="subcellular location">
    <subcellularLocation>
        <location evidence="2">Nucleus</location>
    </subcellularLocation>
</comment>
<keyword evidence="9" id="KW-0175">Coiled coil</keyword>
<dbReference type="GO" id="GO:0001228">
    <property type="term" value="F:DNA-binding transcription activator activity, RNA polymerase II-specific"/>
    <property type="evidence" value="ECO:0007669"/>
    <property type="project" value="TreeGrafter"/>
</dbReference>
<comment type="similarity">
    <text evidence="3">Belongs to the bZIP family.</text>
</comment>
<evidence type="ECO:0000259" key="11">
    <source>
        <dbReference type="PROSITE" id="PS50217"/>
    </source>
</evidence>
<gene>
    <name evidence="12" type="ORF">GX51_05516</name>
</gene>
<dbReference type="EMBL" id="PDNC01000078">
    <property type="protein sequence ID" value="PGH00967.1"/>
    <property type="molecule type" value="Genomic_DNA"/>
</dbReference>
<feature type="coiled-coil region" evidence="9">
    <location>
        <begin position="120"/>
        <end position="175"/>
    </location>
</feature>
<evidence type="ECO:0000313" key="12">
    <source>
        <dbReference type="EMBL" id="PGH00967.1"/>
    </source>
</evidence>
<evidence type="ECO:0000256" key="3">
    <source>
        <dbReference type="ARBA" id="ARBA00007163"/>
    </source>
</evidence>
<dbReference type="PROSITE" id="PS00036">
    <property type="entry name" value="BZIP_BASIC"/>
    <property type="match status" value="1"/>
</dbReference>
<dbReference type="GO" id="GO:0090575">
    <property type="term" value="C:RNA polymerase II transcription regulator complex"/>
    <property type="evidence" value="ECO:0007669"/>
    <property type="project" value="TreeGrafter"/>
</dbReference>
<keyword evidence="13" id="KW-1185">Reference proteome</keyword>
<proteinExistence type="inferred from homology"/>
<dbReference type="CDD" id="cd14688">
    <property type="entry name" value="bZIP_YAP"/>
    <property type="match status" value="1"/>
</dbReference>
<keyword evidence="7" id="KW-0539">Nucleus</keyword>
<evidence type="ECO:0000256" key="4">
    <source>
        <dbReference type="ARBA" id="ARBA00023015"/>
    </source>
</evidence>
<dbReference type="STRING" id="2060905.A0A2B7WWN2"/>
<dbReference type="Pfam" id="PF00170">
    <property type="entry name" value="bZIP_1"/>
    <property type="match status" value="1"/>
</dbReference>
<evidence type="ECO:0000256" key="8">
    <source>
        <dbReference type="ARBA" id="ARBA00044067"/>
    </source>
</evidence>
<dbReference type="Gene3D" id="1.20.5.170">
    <property type="match status" value="1"/>
</dbReference>
<dbReference type="PANTHER" id="PTHR40621:SF11">
    <property type="entry name" value="TRANSCRIPTION FACTOR KAPC-RELATED"/>
    <property type="match status" value="1"/>
</dbReference>
<organism evidence="12 13">
    <name type="scientific">Blastomyces parvus</name>
    <dbReference type="NCBI Taxonomy" id="2060905"/>
    <lineage>
        <taxon>Eukaryota</taxon>
        <taxon>Fungi</taxon>
        <taxon>Dikarya</taxon>
        <taxon>Ascomycota</taxon>
        <taxon>Pezizomycotina</taxon>
        <taxon>Eurotiomycetes</taxon>
        <taxon>Eurotiomycetidae</taxon>
        <taxon>Onygenales</taxon>
        <taxon>Ajellomycetaceae</taxon>
        <taxon>Blastomyces</taxon>
    </lineage>
</organism>
<keyword evidence="4" id="KW-0805">Transcription regulation</keyword>
<keyword evidence="6" id="KW-0804">Transcription</keyword>
<dbReference type="OrthoDB" id="2593073at2759"/>
<feature type="domain" description="BZIP" evidence="11">
    <location>
        <begin position="102"/>
        <end position="165"/>
    </location>
</feature>